<dbReference type="InterPro" id="IPR050280">
    <property type="entry name" value="OMP_Chaperone_SurA"/>
</dbReference>
<keyword evidence="2 7" id="KW-0677">Repeat</keyword>
<keyword evidence="3 7" id="KW-0574">Periplasm</keyword>
<comment type="domain">
    <text evidence="7">The PPIase activity resides only in the second parvulin domain. The N-terminal region and the C-terminal tail are necessary and sufficient for the chaperone activity of SurA. The PPIase activity is dispensable for SurA to function as a chaperone. The N-terminal region and the C-terminal tail are also required for porin recognition.</text>
</comment>
<evidence type="ECO:0000313" key="10">
    <source>
        <dbReference type="Proteomes" id="UP001432180"/>
    </source>
</evidence>
<dbReference type="GO" id="GO:0003755">
    <property type="term" value="F:peptidyl-prolyl cis-trans isomerase activity"/>
    <property type="evidence" value="ECO:0007669"/>
    <property type="project" value="UniProtKB-EC"/>
</dbReference>
<comment type="catalytic activity">
    <reaction evidence="7">
        <text>[protein]-peptidylproline (omega=180) = [protein]-peptidylproline (omega=0)</text>
        <dbReference type="Rhea" id="RHEA:16237"/>
        <dbReference type="Rhea" id="RHEA-COMP:10747"/>
        <dbReference type="Rhea" id="RHEA-COMP:10748"/>
        <dbReference type="ChEBI" id="CHEBI:83833"/>
        <dbReference type="ChEBI" id="CHEBI:83834"/>
        <dbReference type="EC" id="5.2.1.8"/>
    </reaction>
</comment>
<dbReference type="HAMAP" id="MF_01183">
    <property type="entry name" value="Chaperone_SurA"/>
    <property type="match status" value="1"/>
</dbReference>
<feature type="domain" description="PpiC" evidence="8">
    <location>
        <begin position="188"/>
        <end position="289"/>
    </location>
</feature>
<proteinExistence type="inferred from homology"/>
<keyword evidence="10" id="KW-1185">Reference proteome</keyword>
<evidence type="ECO:0000313" key="9">
    <source>
        <dbReference type="EMBL" id="WPL18703.1"/>
    </source>
</evidence>
<dbReference type="Pfam" id="PF09312">
    <property type="entry name" value="SurA_N"/>
    <property type="match status" value="1"/>
</dbReference>
<dbReference type="PANTHER" id="PTHR47637">
    <property type="entry name" value="CHAPERONE SURA"/>
    <property type="match status" value="1"/>
</dbReference>
<evidence type="ECO:0000256" key="6">
    <source>
        <dbReference type="ARBA" id="ARBA00023235"/>
    </source>
</evidence>
<sequence length="454" mass="50279">MRHSNSINSWLPAWMTAWLTAVVLLTLVLGQTQALAATIQPLDGIVAVVNDDVIVQSELENEIQLLLPQLQQSGGAIPPRAKLEQQVLERLILKRLQIQRAKQLGIEIDDATLTQAMENIAARNGMALDELQLTLESGGVNFKDFREDTRMQILTSRLQAQEVARDIRVSEPEIDRFLETESDSLLERREVRLRHILVALPDEATPTDISAAEQKAQSLLKRLRAGEDFGRIAAANSDGRNAAEGGDLGWFAMADVPNLAAGPARQLDKGEVSAPIRSPSGFHLIKVSDIKGDDPKPISQTHARHILIRTNELVSDADAKRRLSQLRTRIIGGDSFETLARANSDDTGSALKGGDLGWISPGDTVPEFEKTMNSLAANDISQPFQSSFGWHIVQVLERRNQDTREDLMRMKAVEAIRARKAEDATETWLQRLRDEAFVEIRLEEFDAGDADNAD</sequence>
<dbReference type="EC" id="5.2.1.8" evidence="7"/>
<name>A0ABZ0SEK4_9GAMM</name>
<dbReference type="PROSITE" id="PS01096">
    <property type="entry name" value="PPIC_PPIASE_1"/>
    <property type="match status" value="1"/>
</dbReference>
<dbReference type="InterPro" id="IPR046357">
    <property type="entry name" value="PPIase_dom_sf"/>
</dbReference>
<organism evidence="9 10">
    <name type="scientific">Thiorhodovibrio winogradskyi</name>
    <dbReference type="NCBI Taxonomy" id="77007"/>
    <lineage>
        <taxon>Bacteria</taxon>
        <taxon>Pseudomonadati</taxon>
        <taxon>Pseudomonadota</taxon>
        <taxon>Gammaproteobacteria</taxon>
        <taxon>Chromatiales</taxon>
        <taxon>Chromatiaceae</taxon>
        <taxon>Thiorhodovibrio</taxon>
    </lineage>
</organism>
<dbReference type="Gene3D" id="3.10.50.40">
    <property type="match status" value="2"/>
</dbReference>
<keyword evidence="1 7" id="KW-0732">Signal</keyword>
<dbReference type="SUPFAM" id="SSF54534">
    <property type="entry name" value="FKBP-like"/>
    <property type="match status" value="2"/>
</dbReference>
<evidence type="ECO:0000256" key="4">
    <source>
        <dbReference type="ARBA" id="ARBA00023110"/>
    </source>
</evidence>
<accession>A0ABZ0SEK4</accession>
<keyword evidence="4 7" id="KW-0697">Rotamase</keyword>
<evidence type="ECO:0000256" key="7">
    <source>
        <dbReference type="HAMAP-Rule" id="MF_01183"/>
    </source>
</evidence>
<dbReference type="PANTHER" id="PTHR47637:SF1">
    <property type="entry name" value="CHAPERONE SURA"/>
    <property type="match status" value="1"/>
</dbReference>
<keyword evidence="6 7" id="KW-0413">Isomerase</keyword>
<evidence type="ECO:0000256" key="3">
    <source>
        <dbReference type="ARBA" id="ARBA00022764"/>
    </source>
</evidence>
<keyword evidence="5 7" id="KW-0143">Chaperone</keyword>
<dbReference type="Gene3D" id="1.10.4030.10">
    <property type="entry name" value="Porin chaperone SurA, peptide-binding domain"/>
    <property type="match status" value="1"/>
</dbReference>
<evidence type="ECO:0000256" key="5">
    <source>
        <dbReference type="ARBA" id="ARBA00023186"/>
    </source>
</evidence>
<protein>
    <recommendedName>
        <fullName evidence="7">Chaperone SurA</fullName>
    </recommendedName>
    <alternativeName>
        <fullName evidence="7">Peptidyl-prolyl cis-trans isomerase SurA</fullName>
        <shortName evidence="7">PPIase SurA</shortName>
        <ecNumber evidence="7">5.2.1.8</ecNumber>
    </alternativeName>
    <alternativeName>
        <fullName evidence="7">Rotamase SurA</fullName>
    </alternativeName>
</protein>
<evidence type="ECO:0000256" key="1">
    <source>
        <dbReference type="ARBA" id="ARBA00022729"/>
    </source>
</evidence>
<dbReference type="PROSITE" id="PS50198">
    <property type="entry name" value="PPIC_PPIASE_2"/>
    <property type="match status" value="2"/>
</dbReference>
<dbReference type="InterPro" id="IPR000297">
    <property type="entry name" value="PPIase_PpiC"/>
</dbReference>
<reference evidence="9 10" key="1">
    <citation type="journal article" date="2023" name="Microorganisms">
        <title>Thiorhodovibrio frisius and Trv. litoralis spp. nov., Two Novel Members from a Clade of Fastidious Purple Sulfur Bacteria That Exhibit Unique Red-Shifted Light-Harvesting Capabilities.</title>
        <authorList>
            <person name="Methner A."/>
            <person name="Kuzyk S.B."/>
            <person name="Petersen J."/>
            <person name="Bauer S."/>
            <person name="Brinkmann H."/>
            <person name="Sichau K."/>
            <person name="Wanner G."/>
            <person name="Wolf J."/>
            <person name="Neumann-Schaal M."/>
            <person name="Henke P."/>
            <person name="Tank M."/>
            <person name="Sproer C."/>
            <person name="Bunk B."/>
            <person name="Overmann J."/>
        </authorList>
    </citation>
    <scope>NUCLEOTIDE SEQUENCE [LARGE SCALE GENOMIC DNA]</scope>
    <source>
        <strain evidence="9 10">DSM 6702</strain>
    </source>
</reference>
<dbReference type="InterPro" id="IPR027304">
    <property type="entry name" value="Trigger_fact/SurA_dom_sf"/>
</dbReference>
<comment type="function">
    <text evidence="7">Chaperone involved in the correct folding and assembly of outer membrane proteins. Recognizes specific patterns of aromatic residues and the orientation of their side chains, which are found more frequently in integral outer membrane proteins. May act in both early periplasmic and late outer membrane-associated steps of protein maturation.</text>
</comment>
<dbReference type="InterPro" id="IPR015391">
    <property type="entry name" value="SurA_N"/>
</dbReference>
<evidence type="ECO:0000259" key="8">
    <source>
        <dbReference type="PROSITE" id="PS50198"/>
    </source>
</evidence>
<dbReference type="InterPro" id="IPR023034">
    <property type="entry name" value="PPIase_SurA"/>
</dbReference>
<gene>
    <name evidence="7 9" type="primary">surA</name>
    <name evidence="9" type="ORF">Thiowin_03790</name>
</gene>
<dbReference type="Pfam" id="PF00639">
    <property type="entry name" value="Rotamase"/>
    <property type="match status" value="2"/>
</dbReference>
<evidence type="ECO:0000256" key="2">
    <source>
        <dbReference type="ARBA" id="ARBA00022737"/>
    </source>
</evidence>
<dbReference type="InterPro" id="IPR023058">
    <property type="entry name" value="PPIase_PpiC_CS"/>
</dbReference>
<comment type="subcellular location">
    <subcellularLocation>
        <location evidence="7">Periplasm</location>
    </subcellularLocation>
    <text evidence="7">Is capable of associating with the outer membrane.</text>
</comment>
<dbReference type="EMBL" id="CP121472">
    <property type="protein sequence ID" value="WPL18703.1"/>
    <property type="molecule type" value="Genomic_DNA"/>
</dbReference>
<feature type="domain" description="PpiC" evidence="8">
    <location>
        <begin position="298"/>
        <end position="397"/>
    </location>
</feature>
<dbReference type="Proteomes" id="UP001432180">
    <property type="component" value="Chromosome"/>
</dbReference>
<dbReference type="SUPFAM" id="SSF109998">
    <property type="entry name" value="Triger factor/SurA peptide-binding domain-like"/>
    <property type="match status" value="1"/>
</dbReference>